<feature type="region of interest" description="Disordered" evidence="1">
    <location>
        <begin position="296"/>
        <end position="319"/>
    </location>
</feature>
<evidence type="ECO:0000256" key="1">
    <source>
        <dbReference type="SAM" id="MobiDB-lite"/>
    </source>
</evidence>
<evidence type="ECO:0000313" key="3">
    <source>
        <dbReference type="EMBL" id="KAF5658108.1"/>
    </source>
</evidence>
<feature type="chain" id="PRO_5034097733" evidence="2">
    <location>
        <begin position="19"/>
        <end position="444"/>
    </location>
</feature>
<feature type="region of interest" description="Disordered" evidence="1">
    <location>
        <begin position="254"/>
        <end position="282"/>
    </location>
</feature>
<reference evidence="3 4" key="1">
    <citation type="submission" date="2020-05" db="EMBL/GenBank/DDBJ databases">
        <title>Identification and distribution of gene clusters putatively required for synthesis of sphingolipid metabolism inhibitors in phylogenetically diverse species of the filamentous fungus Fusarium.</title>
        <authorList>
            <person name="Kim H.-S."/>
            <person name="Busman M."/>
            <person name="Brown D.W."/>
            <person name="Divon H."/>
            <person name="Uhlig S."/>
            <person name="Proctor R.H."/>
        </authorList>
    </citation>
    <scope>NUCLEOTIDE SEQUENCE [LARGE SCALE GENOMIC DNA]</scope>
    <source>
        <strain evidence="3 4">NRRL 20693</strain>
    </source>
</reference>
<proteinExistence type="predicted"/>
<feature type="region of interest" description="Disordered" evidence="1">
    <location>
        <begin position="412"/>
        <end position="444"/>
    </location>
</feature>
<accession>A0A8H5SV00</accession>
<dbReference type="Proteomes" id="UP000567885">
    <property type="component" value="Unassembled WGS sequence"/>
</dbReference>
<dbReference type="AlphaFoldDB" id="A0A8H5SV00"/>
<organism evidence="3 4">
    <name type="scientific">Fusarium heterosporum</name>
    <dbReference type="NCBI Taxonomy" id="42747"/>
    <lineage>
        <taxon>Eukaryota</taxon>
        <taxon>Fungi</taxon>
        <taxon>Dikarya</taxon>
        <taxon>Ascomycota</taxon>
        <taxon>Pezizomycotina</taxon>
        <taxon>Sordariomycetes</taxon>
        <taxon>Hypocreomycetidae</taxon>
        <taxon>Hypocreales</taxon>
        <taxon>Nectriaceae</taxon>
        <taxon>Fusarium</taxon>
        <taxon>Fusarium heterosporum species complex</taxon>
    </lineage>
</organism>
<dbReference type="OrthoDB" id="5150382at2759"/>
<name>A0A8H5SV00_FUSHE</name>
<dbReference type="EMBL" id="JAAGWQ010000255">
    <property type="protein sequence ID" value="KAF5658108.1"/>
    <property type="molecule type" value="Genomic_DNA"/>
</dbReference>
<keyword evidence="2" id="KW-0732">Signal</keyword>
<evidence type="ECO:0000256" key="2">
    <source>
        <dbReference type="SAM" id="SignalP"/>
    </source>
</evidence>
<protein>
    <submittedName>
        <fullName evidence="3">Uncharacterized protein</fullName>
    </submittedName>
</protein>
<feature type="signal peptide" evidence="2">
    <location>
        <begin position="1"/>
        <end position="18"/>
    </location>
</feature>
<sequence>MRLTIPFITLCVVQAVVGLMVWPGMYDRNKKYAHHSLKDKEQDHGLDKHNYKTHEHKHKHLHPHEHIHHEYHKHPIKPCHILTAEKTCKDFNGLADHVEKVIDVVNTKDCGNDESCWHVVVQHLYDLEYSLDKYDRFIDKTSLQKCFNCEQETTVVKCYHNYADALIRLLKDLKHKSKYLEGEVDRPVLTAINSLRSANYALTYEFGRRINCKTPLKYVMEKQGANDGTTKGSVQEAFKKFVYTPLVTGDDFKNKGSYEKNVEDENKDDKYKGGEKKDGDKNAKVYKHHHEHYHGYKDEHDNVDGHKHHYEQKKDYEHKQVCDGKQGDCEHKADPHYHHHNVRDLSDPSSPSADYYLLGSSNERYFENPSGNYRDRLEEEAKENYLAGYTERNQELGRQQFRYSPYYQGGFKKANNRYHSQEPPKWYPPGRSPYNHYHGNRRWD</sequence>
<feature type="compositionally biased region" description="Basic and acidic residues" evidence="1">
    <location>
        <begin position="333"/>
        <end position="346"/>
    </location>
</feature>
<gene>
    <name evidence="3" type="ORF">FHETE_10056</name>
</gene>
<feature type="region of interest" description="Disordered" evidence="1">
    <location>
        <begin position="333"/>
        <end position="352"/>
    </location>
</feature>
<feature type="compositionally biased region" description="Basic and acidic residues" evidence="1">
    <location>
        <begin position="296"/>
        <end position="305"/>
    </location>
</feature>
<comment type="caution">
    <text evidence="3">The sequence shown here is derived from an EMBL/GenBank/DDBJ whole genome shotgun (WGS) entry which is preliminary data.</text>
</comment>
<evidence type="ECO:0000313" key="4">
    <source>
        <dbReference type="Proteomes" id="UP000567885"/>
    </source>
</evidence>
<keyword evidence="4" id="KW-1185">Reference proteome</keyword>